<dbReference type="EMBL" id="MVBM01000009">
    <property type="protein sequence ID" value="OOK66422.1"/>
    <property type="molecule type" value="Genomic_DNA"/>
</dbReference>
<dbReference type="Pfam" id="PF08659">
    <property type="entry name" value="KR"/>
    <property type="match status" value="1"/>
</dbReference>
<feature type="domain" description="Ketoreductase (KR)" evidence="1">
    <location>
        <begin position="2"/>
        <end position="31"/>
    </location>
</feature>
<comment type="caution">
    <text evidence="2">The sequence shown here is derived from an EMBL/GenBank/DDBJ whole genome shotgun (WGS) entry which is preliminary data.</text>
</comment>
<accession>A0A1V3WHW6</accession>
<evidence type="ECO:0000313" key="2">
    <source>
        <dbReference type="EMBL" id="OOK66422.1"/>
    </source>
</evidence>
<dbReference type="InterPro" id="IPR013968">
    <property type="entry name" value="PKS_KR"/>
</dbReference>
<reference evidence="2 3" key="1">
    <citation type="submission" date="2017-02" db="EMBL/GenBank/DDBJ databases">
        <title>Complete genome sequences of Mycobacterium kansasii strains isolated from rhesus macaques.</title>
        <authorList>
            <person name="Panda A."/>
            <person name="Nagaraj S."/>
            <person name="Zhao X."/>
            <person name="Tettelin H."/>
            <person name="Detolla L.J."/>
        </authorList>
    </citation>
    <scope>NUCLEOTIDE SEQUENCE [LARGE SCALE GENOMIC DNA]</scope>
    <source>
        <strain evidence="2 3">11-3813</strain>
    </source>
</reference>
<gene>
    <name evidence="2" type="ORF">BZL30_8021</name>
</gene>
<dbReference type="Gene3D" id="3.40.50.720">
    <property type="entry name" value="NAD(P)-binding Rossmann-like Domain"/>
    <property type="match status" value="1"/>
</dbReference>
<name>A0A1V3WHW6_MYCKA</name>
<evidence type="ECO:0000259" key="1">
    <source>
        <dbReference type="Pfam" id="PF08659"/>
    </source>
</evidence>
<dbReference type="Proteomes" id="UP000189229">
    <property type="component" value="Unassembled WGS sequence"/>
</dbReference>
<protein>
    <submittedName>
        <fullName evidence="2">Short chain dehydrogenase family protein</fullName>
    </submittedName>
</protein>
<dbReference type="AlphaFoldDB" id="A0A1V3WHW6"/>
<proteinExistence type="predicted"/>
<organism evidence="2 3">
    <name type="scientific">Mycobacterium kansasii</name>
    <dbReference type="NCBI Taxonomy" id="1768"/>
    <lineage>
        <taxon>Bacteria</taxon>
        <taxon>Bacillati</taxon>
        <taxon>Actinomycetota</taxon>
        <taxon>Actinomycetes</taxon>
        <taxon>Mycobacteriales</taxon>
        <taxon>Mycobacteriaceae</taxon>
        <taxon>Mycobacterium</taxon>
    </lineage>
</organism>
<evidence type="ECO:0000313" key="3">
    <source>
        <dbReference type="Proteomes" id="UP000189229"/>
    </source>
</evidence>
<sequence>MFHAAGVLDDGLIASLTPERMDGVLRAKVDGPGTCTS</sequence>